<dbReference type="AlphaFoldDB" id="A0A840P8L6"/>
<dbReference type="InterPro" id="IPR005502">
    <property type="entry name" value="Ribosyl_crysJ1"/>
</dbReference>
<reference evidence="3 4" key="1">
    <citation type="submission" date="2020-08" db="EMBL/GenBank/DDBJ databases">
        <title>Genomic Encyclopedia of Type Strains, Phase IV (KMG-IV): sequencing the most valuable type-strain genomes for metagenomic binning, comparative biology and taxonomic classification.</title>
        <authorList>
            <person name="Goeker M."/>
        </authorList>
    </citation>
    <scope>NUCLEOTIDE SEQUENCE [LARGE SCALE GENOMIC DNA]</scope>
    <source>
        <strain evidence="3 4">DSM 45615</strain>
    </source>
</reference>
<feature type="binding site" evidence="1">
    <location>
        <position position="266"/>
    </location>
    <ligand>
        <name>Mg(2+)</name>
        <dbReference type="ChEBI" id="CHEBI:18420"/>
        <label>1</label>
    </ligand>
</feature>
<dbReference type="EMBL" id="JACHGN010000006">
    <property type="protein sequence ID" value="MBB5133780.1"/>
    <property type="molecule type" value="Genomic_DNA"/>
</dbReference>
<organism evidence="3 4">
    <name type="scientific">Thermocatellispora tengchongensis</name>
    <dbReference type="NCBI Taxonomy" id="1073253"/>
    <lineage>
        <taxon>Bacteria</taxon>
        <taxon>Bacillati</taxon>
        <taxon>Actinomycetota</taxon>
        <taxon>Actinomycetes</taxon>
        <taxon>Streptosporangiales</taxon>
        <taxon>Streptosporangiaceae</taxon>
        <taxon>Thermocatellispora</taxon>
    </lineage>
</organism>
<feature type="binding site" evidence="1">
    <location>
        <position position="267"/>
    </location>
    <ligand>
        <name>Mg(2+)</name>
        <dbReference type="ChEBI" id="CHEBI:18420"/>
        <label>1</label>
    </ligand>
</feature>
<feature type="domain" description="Alpha-galactosidase NEW3" evidence="2">
    <location>
        <begin position="380"/>
        <end position="440"/>
    </location>
</feature>
<keyword evidence="4" id="KW-1185">Reference proteome</keyword>
<dbReference type="InterPro" id="IPR018905">
    <property type="entry name" value="A-galactase_NEW3"/>
</dbReference>
<dbReference type="SUPFAM" id="SSF101478">
    <property type="entry name" value="ADP-ribosylglycohydrolase"/>
    <property type="match status" value="1"/>
</dbReference>
<dbReference type="GO" id="GO:0046872">
    <property type="term" value="F:metal ion binding"/>
    <property type="evidence" value="ECO:0007669"/>
    <property type="project" value="UniProtKB-KW"/>
</dbReference>
<comment type="caution">
    <text evidence="3">The sequence shown here is derived from an EMBL/GenBank/DDBJ whole genome shotgun (WGS) entry which is preliminary data.</text>
</comment>
<evidence type="ECO:0000259" key="2">
    <source>
        <dbReference type="Pfam" id="PF10633"/>
    </source>
</evidence>
<dbReference type="RefSeq" id="WP_185050704.1">
    <property type="nucleotide sequence ID" value="NZ_BAABIX010000001.1"/>
</dbReference>
<sequence>MLEIDLRGDLYADKVHGCWLGKNAGGTLGAPVEQLYGRPEPLDVRWYPELREGGIPNDDLELQLIWLLALEEVGPALTARDLARYWLDHVGYNFDEYGMAKANLRLGLEPPLTGSHNNWFADCMGCPIRAEIWACVAPGAPRTAARYAFQDAILDHAGGESVYGELFNAALESAAFVVGDRRKLVDIGLSYVPESSRTAAAIRAAVAGFEAGLDRLETRRRVIAAAPHHVAQYSPINLGFQVIGLLYGDDFGDALCTTVNCGYDTDSSGAAVGAFLGILAGRSGLPEKWTAPLGEQIATNESWGGVRGLAGLVPDTLTELTERIRAVALRLNGQVVRTPEADLYADSSIADLWNRSPTTVVHSGPDVHVSVAHGDGPVVIPGQVKELTTVVRNTRRVPITVRAALAVPDGWKAPGRQEVELPAGASATLTWQVEAPDRTVLDVSNRLFLSLSPAGRPEPPAVPIVLLGASAYRVSGQDRSWREVYATGNAVPVDPGVRYLQTFAHAPRAVDAWLAVEATCAVRLWANGALVAEAPGPREIRPCHRGTPGSSGPVGLREGWNEIRIELVRGEGAPPAECHVLFATDDRFRAALTELGRTRFPWDLTRR</sequence>
<evidence type="ECO:0000313" key="4">
    <source>
        <dbReference type="Proteomes" id="UP000578449"/>
    </source>
</evidence>
<evidence type="ECO:0000256" key="1">
    <source>
        <dbReference type="PIRSR" id="PIRSR605502-1"/>
    </source>
</evidence>
<dbReference type="Pfam" id="PF10633">
    <property type="entry name" value="NPCBM_assoc"/>
    <property type="match status" value="1"/>
</dbReference>
<dbReference type="Proteomes" id="UP000578449">
    <property type="component" value="Unassembled WGS sequence"/>
</dbReference>
<keyword evidence="1" id="KW-0479">Metal-binding</keyword>
<dbReference type="Pfam" id="PF03747">
    <property type="entry name" value="ADP_ribosyl_GH"/>
    <property type="match status" value="1"/>
</dbReference>
<proteinExistence type="predicted"/>
<comment type="cofactor">
    <cofactor evidence="1">
        <name>Mg(2+)</name>
        <dbReference type="ChEBI" id="CHEBI:18420"/>
    </cofactor>
    <text evidence="1">Binds 2 magnesium ions per subunit.</text>
</comment>
<evidence type="ECO:0000313" key="3">
    <source>
        <dbReference type="EMBL" id="MBB5133780.1"/>
    </source>
</evidence>
<dbReference type="Gene3D" id="1.10.4080.10">
    <property type="entry name" value="ADP-ribosylation/Crystallin J1"/>
    <property type="match status" value="1"/>
</dbReference>
<gene>
    <name evidence="3" type="ORF">HNP84_003506</name>
</gene>
<feature type="binding site" evidence="1">
    <location>
        <position position="264"/>
    </location>
    <ligand>
        <name>Mg(2+)</name>
        <dbReference type="ChEBI" id="CHEBI:18420"/>
        <label>1</label>
    </ligand>
</feature>
<keyword evidence="1" id="KW-0460">Magnesium</keyword>
<protein>
    <submittedName>
        <fullName evidence="3">ADP-ribosylglycohydrolase</fullName>
    </submittedName>
</protein>
<dbReference type="InterPro" id="IPR036705">
    <property type="entry name" value="Ribosyl_crysJ1_sf"/>
</dbReference>
<keyword evidence="3" id="KW-0378">Hydrolase</keyword>
<dbReference type="GO" id="GO:0016787">
    <property type="term" value="F:hydrolase activity"/>
    <property type="evidence" value="ECO:0007669"/>
    <property type="project" value="UniProtKB-KW"/>
</dbReference>
<accession>A0A840P8L6</accession>
<name>A0A840P8L6_9ACTN</name>